<dbReference type="RefSeq" id="WP_023363656.1">
    <property type="nucleotide sequence ID" value="NC_022657.1"/>
</dbReference>
<organism evidence="2 3">
    <name type="scientific">Actinoplanes friuliensis DSM 7358</name>
    <dbReference type="NCBI Taxonomy" id="1246995"/>
    <lineage>
        <taxon>Bacteria</taxon>
        <taxon>Bacillati</taxon>
        <taxon>Actinomycetota</taxon>
        <taxon>Actinomycetes</taxon>
        <taxon>Micromonosporales</taxon>
        <taxon>Micromonosporaceae</taxon>
        <taxon>Actinoplanes</taxon>
    </lineage>
</organism>
<evidence type="ECO:0000313" key="2">
    <source>
        <dbReference type="EMBL" id="AGZ43066.1"/>
    </source>
</evidence>
<accession>U5W581</accession>
<feature type="transmembrane region" description="Helical" evidence="1">
    <location>
        <begin position="98"/>
        <end position="119"/>
    </location>
</feature>
<feature type="transmembrane region" description="Helical" evidence="1">
    <location>
        <begin position="71"/>
        <end position="92"/>
    </location>
</feature>
<feature type="transmembrane region" description="Helical" evidence="1">
    <location>
        <begin position="12"/>
        <end position="32"/>
    </location>
</feature>
<keyword evidence="3" id="KW-1185">Reference proteome</keyword>
<keyword evidence="1" id="KW-0812">Transmembrane</keyword>
<protein>
    <submittedName>
        <fullName evidence="2">Uncharacterized protein</fullName>
    </submittedName>
</protein>
<keyword evidence="1" id="KW-0472">Membrane</keyword>
<feature type="transmembrane region" description="Helical" evidence="1">
    <location>
        <begin position="38"/>
        <end position="59"/>
    </location>
</feature>
<dbReference type="Proteomes" id="UP000017746">
    <property type="component" value="Chromosome"/>
</dbReference>
<gene>
    <name evidence="2" type="ORF">AFR_23990</name>
</gene>
<dbReference type="EMBL" id="CP006272">
    <property type="protein sequence ID" value="AGZ43066.1"/>
    <property type="molecule type" value="Genomic_DNA"/>
</dbReference>
<sequence length="123" mass="13040">MTGFDLRPSRPIAIAALVVGALLLLFGIITIVRDGFSWFAVLWLGVAAFVLAGLTRRFWSIGPREGLRPPKAVAVLAAVLGVGIGVFGVLQFGSTDPVVTVIWVAALVCIIGGQLWSAFRPPR</sequence>
<keyword evidence="1" id="KW-1133">Transmembrane helix</keyword>
<name>U5W581_9ACTN</name>
<proteinExistence type="predicted"/>
<dbReference type="HOGENOM" id="CLU_2010345_0_0_11"/>
<dbReference type="KEGG" id="afs:AFR_23990"/>
<reference evidence="2 3" key="1">
    <citation type="journal article" date="2014" name="J. Biotechnol.">
        <title>Complete genome sequence of the actinobacterium Actinoplanes friuliensis HAG 010964, producer of the lipopeptide antibiotic friulimycin.</title>
        <authorList>
            <person name="Ruckert C."/>
            <person name="Szczepanowski R."/>
            <person name="Albersmeier A."/>
            <person name="Goesmann A."/>
            <person name="Fischer N."/>
            <person name="Steinkamper A."/>
            <person name="Puhler A."/>
            <person name="Biener R."/>
            <person name="Schwartz D."/>
            <person name="Kalinowski J."/>
        </authorList>
    </citation>
    <scope>NUCLEOTIDE SEQUENCE [LARGE SCALE GENOMIC DNA]</scope>
    <source>
        <strain evidence="2 3">DSM 7358</strain>
    </source>
</reference>
<evidence type="ECO:0000256" key="1">
    <source>
        <dbReference type="SAM" id="Phobius"/>
    </source>
</evidence>
<dbReference type="AlphaFoldDB" id="U5W581"/>
<evidence type="ECO:0000313" key="3">
    <source>
        <dbReference type="Proteomes" id="UP000017746"/>
    </source>
</evidence>
<dbReference type="PATRIC" id="fig|1246995.3.peg.4860"/>